<reference evidence="4 5" key="1">
    <citation type="submission" date="2024-06" db="EMBL/GenBank/DDBJ databases">
        <title>Sorghum-associated microbial communities from plants grown in Nebraska, USA.</title>
        <authorList>
            <person name="Schachtman D."/>
        </authorList>
    </citation>
    <scope>NUCLEOTIDE SEQUENCE [LARGE SCALE GENOMIC DNA]</scope>
    <source>
        <strain evidence="4 5">3552</strain>
    </source>
</reference>
<feature type="transmembrane region" description="Helical" evidence="2">
    <location>
        <begin position="267"/>
        <end position="284"/>
    </location>
</feature>
<sequence length="285" mass="29901">MTLTVTAAVLLAAVLHSVWNALAKAIPDRLASSSMIALAYLASGLVGAAVFGVPPQQSWPYVVASAALQTCYLILLTTSYKHADFSKVYPLARGLAVLLVTGAATTFLAEKLSFWQLAGVAVVAGSLLSLALTKHSAMDSGGRNRKGTVFAVLTGAAIAAYTLVDGVGVRVSGQPMAYVSWLFLLQGMVIPLICWRMASESRSFPRRVARYWKPGFLGGLVSMIAYGIVVWAQSLAPLALVSALRETSVLLAGVIGAVFFNEKFSRLRLGLTAVAVAGIAAIQLG</sequence>
<comment type="caution">
    <text evidence="4">The sequence shown here is derived from an EMBL/GenBank/DDBJ whole genome shotgun (WGS) entry which is preliminary data.</text>
</comment>
<evidence type="ECO:0000313" key="5">
    <source>
        <dbReference type="Proteomes" id="UP001549307"/>
    </source>
</evidence>
<keyword evidence="2" id="KW-0812">Transmembrane</keyword>
<evidence type="ECO:0000313" key="4">
    <source>
        <dbReference type="EMBL" id="MET4541678.1"/>
    </source>
</evidence>
<feature type="transmembrane region" description="Helical" evidence="2">
    <location>
        <begin position="88"/>
        <end position="108"/>
    </location>
</feature>
<dbReference type="InterPro" id="IPR000620">
    <property type="entry name" value="EamA_dom"/>
</dbReference>
<dbReference type="Proteomes" id="UP001549307">
    <property type="component" value="Unassembled WGS sequence"/>
</dbReference>
<feature type="transmembrane region" description="Helical" evidence="2">
    <location>
        <begin position="114"/>
        <end position="133"/>
    </location>
</feature>
<evidence type="ECO:0000259" key="3">
    <source>
        <dbReference type="Pfam" id="PF00892"/>
    </source>
</evidence>
<feature type="transmembrane region" description="Helical" evidence="2">
    <location>
        <begin position="58"/>
        <end position="76"/>
    </location>
</feature>
<gene>
    <name evidence="4" type="ORF">ABIE37_003480</name>
</gene>
<keyword evidence="2" id="KW-0472">Membrane</keyword>
<dbReference type="Pfam" id="PF00892">
    <property type="entry name" value="EamA"/>
    <property type="match status" value="1"/>
</dbReference>
<evidence type="ECO:0000256" key="2">
    <source>
        <dbReference type="SAM" id="Phobius"/>
    </source>
</evidence>
<evidence type="ECO:0000256" key="1">
    <source>
        <dbReference type="ARBA" id="ARBA00007362"/>
    </source>
</evidence>
<feature type="transmembrane region" description="Helical" evidence="2">
    <location>
        <begin position="145"/>
        <end position="164"/>
    </location>
</feature>
<keyword evidence="2" id="KW-1133">Transmembrane helix</keyword>
<accession>A0ABV2PA92</accession>
<proteinExistence type="inferred from homology"/>
<dbReference type="Gene3D" id="1.10.3730.20">
    <property type="match status" value="2"/>
</dbReference>
<protein>
    <submittedName>
        <fullName evidence="4">Drug/metabolite transporter (DMT)-like permease</fullName>
    </submittedName>
</protein>
<name>A0ABV2PA92_9MICC</name>
<organism evidence="4 5">
    <name type="scientific">Arthrobacter bambusae</name>
    <dbReference type="NCBI Taxonomy" id="1338426"/>
    <lineage>
        <taxon>Bacteria</taxon>
        <taxon>Bacillati</taxon>
        <taxon>Actinomycetota</taxon>
        <taxon>Actinomycetes</taxon>
        <taxon>Micrococcales</taxon>
        <taxon>Micrococcaceae</taxon>
        <taxon>Arthrobacter</taxon>
    </lineage>
</organism>
<dbReference type="SUPFAM" id="SSF103481">
    <property type="entry name" value="Multidrug resistance efflux transporter EmrE"/>
    <property type="match status" value="2"/>
</dbReference>
<dbReference type="InterPro" id="IPR037185">
    <property type="entry name" value="EmrE-like"/>
</dbReference>
<keyword evidence="5" id="KW-1185">Reference proteome</keyword>
<feature type="transmembrane region" description="Helical" evidence="2">
    <location>
        <begin position="215"/>
        <end position="232"/>
    </location>
</feature>
<feature type="transmembrane region" description="Helical" evidence="2">
    <location>
        <begin position="238"/>
        <end position="260"/>
    </location>
</feature>
<feature type="transmembrane region" description="Helical" evidence="2">
    <location>
        <begin position="176"/>
        <end position="195"/>
    </location>
</feature>
<dbReference type="EMBL" id="JBEPSN010000010">
    <property type="protein sequence ID" value="MET4541678.1"/>
    <property type="molecule type" value="Genomic_DNA"/>
</dbReference>
<comment type="similarity">
    <text evidence="1">Belongs to the EamA transporter family.</text>
</comment>
<feature type="domain" description="EamA" evidence="3">
    <location>
        <begin position="146"/>
        <end position="282"/>
    </location>
</feature>